<organism evidence="3 4">
    <name type="scientific">Amorphotheca resinae ATCC 22711</name>
    <dbReference type="NCBI Taxonomy" id="857342"/>
    <lineage>
        <taxon>Eukaryota</taxon>
        <taxon>Fungi</taxon>
        <taxon>Dikarya</taxon>
        <taxon>Ascomycota</taxon>
        <taxon>Pezizomycotina</taxon>
        <taxon>Leotiomycetes</taxon>
        <taxon>Helotiales</taxon>
        <taxon>Amorphothecaceae</taxon>
        <taxon>Amorphotheca</taxon>
    </lineage>
</organism>
<reference evidence="3 4" key="1">
    <citation type="journal article" date="2018" name="New Phytol.">
        <title>Comparative genomics and transcriptomics depict ericoid mycorrhizal fungi as versatile saprotrophs and plant mutualists.</title>
        <authorList>
            <person name="Martino E."/>
            <person name="Morin E."/>
            <person name="Grelet G.A."/>
            <person name="Kuo A."/>
            <person name="Kohler A."/>
            <person name="Daghino S."/>
            <person name="Barry K.W."/>
            <person name="Cichocki N."/>
            <person name="Clum A."/>
            <person name="Dockter R.B."/>
            <person name="Hainaut M."/>
            <person name="Kuo R.C."/>
            <person name="LaButti K."/>
            <person name="Lindahl B.D."/>
            <person name="Lindquist E.A."/>
            <person name="Lipzen A."/>
            <person name="Khouja H.R."/>
            <person name="Magnuson J."/>
            <person name="Murat C."/>
            <person name="Ohm R.A."/>
            <person name="Singer S.W."/>
            <person name="Spatafora J.W."/>
            <person name="Wang M."/>
            <person name="Veneault-Fourrey C."/>
            <person name="Henrissat B."/>
            <person name="Grigoriev I.V."/>
            <person name="Martin F.M."/>
            <person name="Perotto S."/>
        </authorList>
    </citation>
    <scope>NUCLEOTIDE SEQUENCE [LARGE SCALE GENOMIC DNA]</scope>
    <source>
        <strain evidence="3 4">ATCC 22711</strain>
    </source>
</reference>
<evidence type="ECO:0000256" key="2">
    <source>
        <dbReference type="SAM" id="Phobius"/>
    </source>
</evidence>
<proteinExistence type="predicted"/>
<gene>
    <name evidence="3" type="ORF">M430DRAFT_18758</name>
</gene>
<name>A0A2T3B4P2_AMORE</name>
<feature type="region of interest" description="Disordered" evidence="1">
    <location>
        <begin position="61"/>
        <end position="84"/>
    </location>
</feature>
<feature type="region of interest" description="Disordered" evidence="1">
    <location>
        <begin position="291"/>
        <end position="355"/>
    </location>
</feature>
<dbReference type="GeneID" id="36572025"/>
<feature type="transmembrane region" description="Helical" evidence="2">
    <location>
        <begin position="161"/>
        <end position="180"/>
    </location>
</feature>
<feature type="compositionally biased region" description="Low complexity" evidence="1">
    <location>
        <begin position="22"/>
        <end position="31"/>
    </location>
</feature>
<dbReference type="RefSeq" id="XP_024721876.1">
    <property type="nucleotide sequence ID" value="XM_024863944.1"/>
</dbReference>
<accession>A0A2T3B4P2</accession>
<dbReference type="Proteomes" id="UP000241818">
    <property type="component" value="Unassembled WGS sequence"/>
</dbReference>
<keyword evidence="2" id="KW-0472">Membrane</keyword>
<dbReference type="AlphaFoldDB" id="A0A2T3B4P2"/>
<keyword evidence="2" id="KW-1133">Transmembrane helix</keyword>
<feature type="transmembrane region" description="Helical" evidence="2">
    <location>
        <begin position="192"/>
        <end position="212"/>
    </location>
</feature>
<evidence type="ECO:0000256" key="1">
    <source>
        <dbReference type="SAM" id="MobiDB-lite"/>
    </source>
</evidence>
<feature type="compositionally biased region" description="Basic and acidic residues" evidence="1">
    <location>
        <begin position="345"/>
        <end position="355"/>
    </location>
</feature>
<dbReference type="InParanoid" id="A0A2T3B4P2"/>
<protein>
    <submittedName>
        <fullName evidence="3">Uncharacterized protein</fullName>
    </submittedName>
</protein>
<feature type="region of interest" description="Disordered" evidence="1">
    <location>
        <begin position="22"/>
        <end position="42"/>
    </location>
</feature>
<feature type="compositionally biased region" description="Polar residues" evidence="1">
    <location>
        <begin position="61"/>
        <end position="82"/>
    </location>
</feature>
<keyword evidence="4" id="KW-1185">Reference proteome</keyword>
<evidence type="ECO:0000313" key="4">
    <source>
        <dbReference type="Proteomes" id="UP000241818"/>
    </source>
</evidence>
<keyword evidence="2" id="KW-0812">Transmembrane</keyword>
<evidence type="ECO:0000313" key="3">
    <source>
        <dbReference type="EMBL" id="PSS20606.1"/>
    </source>
</evidence>
<dbReference type="EMBL" id="KZ679010">
    <property type="protein sequence ID" value="PSS20606.1"/>
    <property type="molecule type" value="Genomic_DNA"/>
</dbReference>
<dbReference type="OrthoDB" id="5417811at2759"/>
<sequence length="355" mass="39023">MQAPASRIENVRVGIHQLFSGRSSVGARRSSLQSPKAPRLALGLDNSSSTRLVLPDLTQTMTTTSAHSRISSLPGSSQSAPVPTSFRPITPNSLRQLEQPYVSTPPPPAYQNPPRTAGVDPAEQHLAELVHIGRRPRKNKTRLAERRCAPKIKNRRIRAKILSCFISGLLLALFVTIYLALSLSKRDNNQEFHVLLILIMLLIAIFFCHSMIRLCMMLVHPPEDTPPEQRILSMVGPGGYANPAVPIRVALARDEEAAGIESQATKLPPPAYGLWRESVRVDPNRLFWQRNEAAAPEPPIPRADDGPQTANRPPSYISEDGVGYVIQAQPRSIAPSTDVPLPPHPSERGRGWHAT</sequence>